<dbReference type="GO" id="GO:0016020">
    <property type="term" value="C:membrane"/>
    <property type="evidence" value="ECO:0007669"/>
    <property type="project" value="UniProtKB-SubCell"/>
</dbReference>
<dbReference type="InterPro" id="IPR000701">
    <property type="entry name" value="SuccDH_FuR_B_TM-su"/>
</dbReference>
<comment type="subcellular location">
    <subcellularLocation>
        <location evidence="1">Membrane</location>
        <topology evidence="1">Multi-pass membrane protein</topology>
    </subcellularLocation>
</comment>
<dbReference type="GeneID" id="37624493"/>
<keyword evidence="2 8" id="KW-0349">Heme</keyword>
<dbReference type="CDD" id="cd03499">
    <property type="entry name" value="SQR_TypeC_SdhC"/>
    <property type="match status" value="1"/>
</dbReference>
<dbReference type="Gene3D" id="1.20.1300.10">
    <property type="entry name" value="Fumarate reductase/succinate dehydrogenase, transmembrane subunit"/>
    <property type="match status" value="1"/>
</dbReference>
<feature type="binding site" description="axial binding residue" evidence="8">
    <location>
        <position position="83"/>
    </location>
    <ligand>
        <name>heme</name>
        <dbReference type="ChEBI" id="CHEBI:30413"/>
        <note>ligand shared with second transmembrane subunit</note>
    </ligand>
    <ligandPart>
        <name>Fe</name>
        <dbReference type="ChEBI" id="CHEBI:18248"/>
    </ligandPart>
</feature>
<keyword evidence="6 8" id="KW-0408">Iron</keyword>
<accession>A0A345UB91</accession>
<dbReference type="EMBL" id="MH396019">
    <property type="protein sequence ID" value="AXI97727.1"/>
    <property type="molecule type" value="Genomic_DNA"/>
</dbReference>
<comment type="cofactor">
    <cofactor evidence="8">
        <name>heme</name>
        <dbReference type="ChEBI" id="CHEBI:30413"/>
    </cofactor>
    <text evidence="8">The heme is bound between the two transmembrane subunits.</text>
</comment>
<evidence type="ECO:0000256" key="1">
    <source>
        <dbReference type="ARBA" id="ARBA00004141"/>
    </source>
</evidence>
<feature type="transmembrane region" description="Helical" evidence="9">
    <location>
        <begin position="103"/>
        <end position="123"/>
    </location>
</feature>
<name>A0A345UB91_GRAGA</name>
<evidence type="ECO:0000256" key="9">
    <source>
        <dbReference type="SAM" id="Phobius"/>
    </source>
</evidence>
<dbReference type="GO" id="GO:0006121">
    <property type="term" value="P:mitochondrial electron transport, succinate to ubiquinone"/>
    <property type="evidence" value="ECO:0007669"/>
    <property type="project" value="TreeGrafter"/>
</dbReference>
<reference evidence="10" key="1">
    <citation type="submission" date="2018-05" db="EMBL/GenBank/DDBJ databases">
        <title>Organellar genomes of Gracilariaceae.</title>
        <authorList>
            <person name="Iha C."/>
            <person name="Oliveira M.C."/>
        </authorList>
    </citation>
    <scope>NUCLEOTIDE SEQUENCE</scope>
</reference>
<dbReference type="InterPro" id="IPR014314">
    <property type="entry name" value="Succ_DH_cytb556"/>
</dbReference>
<proteinExistence type="predicted"/>
<evidence type="ECO:0000256" key="4">
    <source>
        <dbReference type="ARBA" id="ARBA00022723"/>
    </source>
</evidence>
<keyword evidence="4 8" id="KW-0479">Metal-binding</keyword>
<geneLocation type="mitochondrion" evidence="10"/>
<feature type="transmembrane region" description="Helical" evidence="9">
    <location>
        <begin position="27"/>
        <end position="48"/>
    </location>
</feature>
<dbReference type="InterPro" id="IPR018495">
    <property type="entry name" value="Succ_DH_cyt_bsu_CS"/>
</dbReference>
<evidence type="ECO:0000256" key="5">
    <source>
        <dbReference type="ARBA" id="ARBA00022989"/>
    </source>
</evidence>
<dbReference type="PROSITE" id="PS01000">
    <property type="entry name" value="SDH_CYT_1"/>
    <property type="match status" value="1"/>
</dbReference>
<dbReference type="GO" id="GO:0009055">
    <property type="term" value="F:electron transfer activity"/>
    <property type="evidence" value="ECO:0007669"/>
    <property type="project" value="InterPro"/>
</dbReference>
<sequence>MYNRPLSPHITIYAVQISSLSSIWHRISGILLTSLIVFCSVYIRIIVFSNYNKYLLAFKFINAVVFLFHKIICIIFLFGIFYHTLNGLKQIFWDLGFFFHQRFLPLLFLTISFIICIIILGLIF</sequence>
<dbReference type="SUPFAM" id="SSF81343">
    <property type="entry name" value="Fumarate reductase respiratory complex transmembrane subunits"/>
    <property type="match status" value="1"/>
</dbReference>
<dbReference type="PANTHER" id="PTHR10978">
    <property type="entry name" value="SUCCINATE DEHYDROGENASE CYTOCHROME B560 SUBUNIT"/>
    <property type="match status" value="1"/>
</dbReference>
<evidence type="ECO:0000256" key="6">
    <source>
        <dbReference type="ARBA" id="ARBA00023004"/>
    </source>
</evidence>
<keyword evidence="10" id="KW-0496">Mitochondrion</keyword>
<evidence type="ECO:0000256" key="2">
    <source>
        <dbReference type="ARBA" id="ARBA00022617"/>
    </source>
</evidence>
<keyword evidence="3 9" id="KW-0812">Transmembrane</keyword>
<dbReference type="GO" id="GO:0046872">
    <property type="term" value="F:metal ion binding"/>
    <property type="evidence" value="ECO:0007669"/>
    <property type="project" value="UniProtKB-KW"/>
</dbReference>
<protein>
    <submittedName>
        <fullName evidence="10">Succinate dehydrogenase subunit 3</fullName>
    </submittedName>
</protein>
<evidence type="ECO:0000256" key="8">
    <source>
        <dbReference type="PIRSR" id="PIRSR000178-1"/>
    </source>
</evidence>
<dbReference type="Pfam" id="PF01127">
    <property type="entry name" value="Sdh_cyt"/>
    <property type="match status" value="1"/>
</dbReference>
<feature type="transmembrane region" description="Helical" evidence="9">
    <location>
        <begin position="60"/>
        <end position="83"/>
    </location>
</feature>
<keyword evidence="7 9" id="KW-0472">Membrane</keyword>
<dbReference type="InterPro" id="IPR034804">
    <property type="entry name" value="SQR/QFR_C/D"/>
</dbReference>
<dbReference type="RefSeq" id="YP_009511850.1">
    <property type="nucleotide sequence ID" value="NC_039148.1"/>
</dbReference>
<keyword evidence="5 9" id="KW-1133">Transmembrane helix</keyword>
<dbReference type="NCBIfam" id="TIGR02970">
    <property type="entry name" value="succ_dehyd_cytB"/>
    <property type="match status" value="1"/>
</dbReference>
<dbReference type="PIRSF" id="PIRSF000178">
    <property type="entry name" value="SDH_cyt_b560"/>
    <property type="match status" value="1"/>
</dbReference>
<evidence type="ECO:0000313" key="10">
    <source>
        <dbReference type="EMBL" id="AXI97727.1"/>
    </source>
</evidence>
<dbReference type="PANTHER" id="PTHR10978:SF5">
    <property type="entry name" value="SUCCINATE DEHYDROGENASE CYTOCHROME B560 SUBUNIT, MITOCHONDRIAL"/>
    <property type="match status" value="1"/>
</dbReference>
<dbReference type="GO" id="GO:0006099">
    <property type="term" value="P:tricarboxylic acid cycle"/>
    <property type="evidence" value="ECO:0007669"/>
    <property type="project" value="InterPro"/>
</dbReference>
<evidence type="ECO:0000256" key="3">
    <source>
        <dbReference type="ARBA" id="ARBA00022692"/>
    </source>
</evidence>
<dbReference type="GO" id="GO:0005739">
    <property type="term" value="C:mitochondrion"/>
    <property type="evidence" value="ECO:0007669"/>
    <property type="project" value="GOC"/>
</dbReference>
<evidence type="ECO:0000256" key="7">
    <source>
        <dbReference type="ARBA" id="ARBA00023136"/>
    </source>
</evidence>
<gene>
    <name evidence="10" type="primary">sdh3</name>
</gene>
<organism evidence="10">
    <name type="scientific">Gracilaria gracilis</name>
    <name type="common">Red alga</name>
    <dbReference type="NCBI Taxonomy" id="2777"/>
    <lineage>
        <taxon>Eukaryota</taxon>
        <taxon>Rhodophyta</taxon>
        <taxon>Florideophyceae</taxon>
        <taxon>Rhodymeniophycidae</taxon>
        <taxon>Gracilariales</taxon>
        <taxon>Gracilariaceae</taxon>
        <taxon>Gracilaria</taxon>
    </lineage>
</organism>
<dbReference type="AlphaFoldDB" id="A0A345UB91"/>